<dbReference type="InterPro" id="IPR006860">
    <property type="entry name" value="FecR"/>
</dbReference>
<accession>A0ABT8L4J6</accession>
<evidence type="ECO:0000259" key="3">
    <source>
        <dbReference type="Pfam" id="PF16344"/>
    </source>
</evidence>
<evidence type="ECO:0000259" key="2">
    <source>
        <dbReference type="Pfam" id="PF04773"/>
    </source>
</evidence>
<dbReference type="EMBL" id="JAUJEB010000001">
    <property type="protein sequence ID" value="MDN5211371.1"/>
    <property type="molecule type" value="Genomic_DNA"/>
</dbReference>
<gene>
    <name evidence="4" type="ORF">QQ020_04895</name>
</gene>
<dbReference type="Gene3D" id="3.55.50.30">
    <property type="match status" value="1"/>
</dbReference>
<dbReference type="Gene3D" id="2.60.120.1440">
    <property type="match status" value="1"/>
</dbReference>
<evidence type="ECO:0000313" key="5">
    <source>
        <dbReference type="Proteomes" id="UP001172083"/>
    </source>
</evidence>
<evidence type="ECO:0000313" key="4">
    <source>
        <dbReference type="EMBL" id="MDN5211371.1"/>
    </source>
</evidence>
<proteinExistence type="predicted"/>
<name>A0ABT8L4J6_9BACT</name>
<feature type="domain" description="Protein FecR C-terminal" evidence="3">
    <location>
        <begin position="267"/>
        <end position="337"/>
    </location>
</feature>
<sequence>MEYEDYTEYDFLEDEFFVRWVRNYDKETNQFWQQWIQDHPEKLETVLIAKQTIQSLGYKQKHKLSREEKEDMFNHIRKKNRHVINQAPRSRNSSVFIRVAAVLVIIMIATFSYYHLSNRENADAEVISYISKVNPAGRKTTFKLSDGTRIKLNASSTIKYPKNFAPDSRIVYLEGEAFFEVTRDENRPFLVVTEGITTKVLGTSFYVKNDLQQKDIQVALVSGKVSVLDEGGNTIMLAPNEMVTYSHNTIAKGSFDRDLVFGWVDNKLIFHKEDAAEVVKQLEKWYGVQFVMEKEQMFEGLFSGVFENESLENVLKGIRYGSEFSFTYEIMGQQVIIKDN</sequence>
<dbReference type="Pfam" id="PF16344">
    <property type="entry name" value="FecR_C"/>
    <property type="match status" value="1"/>
</dbReference>
<dbReference type="PANTHER" id="PTHR30273">
    <property type="entry name" value="PERIPLASMIC SIGNAL SENSOR AND SIGMA FACTOR ACTIVATOR FECR-RELATED"/>
    <property type="match status" value="1"/>
</dbReference>
<protein>
    <submittedName>
        <fullName evidence="4">FecR domain-containing protein</fullName>
    </submittedName>
</protein>
<organism evidence="4 5">
    <name type="scientific">Agaribacillus aureus</name>
    <dbReference type="NCBI Taxonomy" id="3051825"/>
    <lineage>
        <taxon>Bacteria</taxon>
        <taxon>Pseudomonadati</taxon>
        <taxon>Bacteroidota</taxon>
        <taxon>Cytophagia</taxon>
        <taxon>Cytophagales</taxon>
        <taxon>Splendidivirgaceae</taxon>
        <taxon>Agaribacillus</taxon>
    </lineage>
</organism>
<keyword evidence="1" id="KW-1133">Transmembrane helix</keyword>
<feature type="transmembrane region" description="Helical" evidence="1">
    <location>
        <begin position="95"/>
        <end position="116"/>
    </location>
</feature>
<dbReference type="PANTHER" id="PTHR30273:SF2">
    <property type="entry name" value="PROTEIN FECR"/>
    <property type="match status" value="1"/>
</dbReference>
<dbReference type="RefSeq" id="WP_346756705.1">
    <property type="nucleotide sequence ID" value="NZ_JAUJEB010000001.1"/>
</dbReference>
<keyword evidence="1" id="KW-0812">Transmembrane</keyword>
<dbReference type="PIRSF" id="PIRSF018266">
    <property type="entry name" value="FecR"/>
    <property type="match status" value="1"/>
</dbReference>
<feature type="domain" description="FecR protein" evidence="2">
    <location>
        <begin position="136"/>
        <end position="225"/>
    </location>
</feature>
<dbReference type="InterPro" id="IPR012373">
    <property type="entry name" value="Ferrdict_sens_TM"/>
</dbReference>
<dbReference type="Pfam" id="PF04773">
    <property type="entry name" value="FecR"/>
    <property type="match status" value="1"/>
</dbReference>
<keyword evidence="5" id="KW-1185">Reference proteome</keyword>
<reference evidence="4" key="1">
    <citation type="submission" date="2023-06" db="EMBL/GenBank/DDBJ databases">
        <title>Genomic of Agaribacillus aureum.</title>
        <authorList>
            <person name="Wang G."/>
        </authorList>
    </citation>
    <scope>NUCLEOTIDE SEQUENCE</scope>
    <source>
        <strain evidence="4">BMA12</strain>
    </source>
</reference>
<dbReference type="InterPro" id="IPR032508">
    <property type="entry name" value="FecR_C"/>
</dbReference>
<evidence type="ECO:0000256" key="1">
    <source>
        <dbReference type="SAM" id="Phobius"/>
    </source>
</evidence>
<dbReference type="Proteomes" id="UP001172083">
    <property type="component" value="Unassembled WGS sequence"/>
</dbReference>
<keyword evidence="1" id="KW-0472">Membrane</keyword>
<comment type="caution">
    <text evidence="4">The sequence shown here is derived from an EMBL/GenBank/DDBJ whole genome shotgun (WGS) entry which is preliminary data.</text>
</comment>